<name>A0ABX1MQV3_9RHOO</name>
<keyword evidence="1" id="KW-1133">Transmembrane helix</keyword>
<feature type="transmembrane region" description="Helical" evidence="1">
    <location>
        <begin position="42"/>
        <end position="62"/>
    </location>
</feature>
<accession>A0ABX1MQV3</accession>
<proteinExistence type="predicted"/>
<keyword evidence="1" id="KW-0472">Membrane</keyword>
<evidence type="ECO:0000313" key="2">
    <source>
        <dbReference type="EMBL" id="NMF90337.1"/>
    </source>
</evidence>
<keyword evidence="1" id="KW-0812">Transmembrane</keyword>
<dbReference type="Proteomes" id="UP000652074">
    <property type="component" value="Unassembled WGS sequence"/>
</dbReference>
<dbReference type="RefSeq" id="WP_169207684.1">
    <property type="nucleotide sequence ID" value="NZ_CP059560.1"/>
</dbReference>
<dbReference type="EMBL" id="WTVR01000040">
    <property type="protein sequence ID" value="NMF90337.1"/>
    <property type="molecule type" value="Genomic_DNA"/>
</dbReference>
<comment type="caution">
    <text evidence="2">The sequence shown here is derived from an EMBL/GenBank/DDBJ whole genome shotgun (WGS) entry which is preliminary data.</text>
</comment>
<gene>
    <name evidence="2" type="ORF">GPA26_17855</name>
</gene>
<organism evidence="2 3">
    <name type="scientific">Aromatoleum petrolei</name>
    <dbReference type="NCBI Taxonomy" id="76116"/>
    <lineage>
        <taxon>Bacteria</taxon>
        <taxon>Pseudomonadati</taxon>
        <taxon>Pseudomonadota</taxon>
        <taxon>Betaproteobacteria</taxon>
        <taxon>Rhodocyclales</taxon>
        <taxon>Rhodocyclaceae</taxon>
        <taxon>Aromatoleum</taxon>
    </lineage>
</organism>
<reference evidence="2 3" key="1">
    <citation type="submission" date="2019-12" db="EMBL/GenBank/DDBJ databases">
        <title>Comparative genomics gives insights into the taxonomy of the Azoarcus-Aromatoleum group and reveals separate origins of nif in the plant-associated Azoarcus and non-plant-associated Aromatoleum sub-groups.</title>
        <authorList>
            <person name="Lafos M."/>
            <person name="Maluk M."/>
            <person name="Batista M."/>
            <person name="Junghare M."/>
            <person name="Carmona M."/>
            <person name="Faoro H."/>
            <person name="Cruz L.M."/>
            <person name="Battistoni F."/>
            <person name="De Souza E."/>
            <person name="Pedrosa F."/>
            <person name="Chen W.-M."/>
            <person name="Poole P.S."/>
            <person name="Dixon R.A."/>
            <person name="James E.K."/>
        </authorList>
    </citation>
    <scope>NUCLEOTIDE SEQUENCE [LARGE SCALE GENOMIC DNA]</scope>
    <source>
        <strain evidence="2 3">ToN1</strain>
    </source>
</reference>
<evidence type="ECO:0000256" key="1">
    <source>
        <dbReference type="SAM" id="Phobius"/>
    </source>
</evidence>
<evidence type="ECO:0000313" key="3">
    <source>
        <dbReference type="Proteomes" id="UP000652074"/>
    </source>
</evidence>
<sequence>MHRLLLLAGRLSGLGGLALCLIAGLARLSGSFWIGGYQVGTLLLAGIGALAAGSFLLLWALAERIE</sequence>
<protein>
    <submittedName>
        <fullName evidence="2">Uncharacterized protein</fullName>
    </submittedName>
</protein>
<keyword evidence="3" id="KW-1185">Reference proteome</keyword>